<name>A0A5N5DWE4_RHOER</name>
<accession>A0A5N5DWE4</accession>
<protein>
    <submittedName>
        <fullName evidence="1">Uncharacterized protein</fullName>
    </submittedName>
</protein>
<dbReference type="Proteomes" id="UP000325576">
    <property type="component" value="Unassembled WGS sequence"/>
</dbReference>
<sequence length="131" mass="14647">MKEQTTWMMSTRPGAGKEIPRNTQIRGLMMIEMRPTRPVEATHITKRGHRGPRLVCELYPGYFVADGGGVIPAHMQSRLLSPLPASAGRSFPIPESAAARAAEWYDERRDWLDHLHESAHLRPPGAPTPTK</sequence>
<dbReference type="AlphaFoldDB" id="A0A5N5DWE4"/>
<evidence type="ECO:0000313" key="2">
    <source>
        <dbReference type="Proteomes" id="UP000325576"/>
    </source>
</evidence>
<gene>
    <name evidence="1" type="ORF">BS297_25620</name>
</gene>
<proteinExistence type="predicted"/>
<evidence type="ECO:0000313" key="1">
    <source>
        <dbReference type="EMBL" id="KAB2582458.1"/>
    </source>
</evidence>
<comment type="caution">
    <text evidence="1">The sequence shown here is derived from an EMBL/GenBank/DDBJ whole genome shotgun (WGS) entry which is preliminary data.</text>
</comment>
<organism evidence="1 2">
    <name type="scientific">Rhodococcus erythropolis</name>
    <name type="common">Arthrobacter picolinophilus</name>
    <dbReference type="NCBI Taxonomy" id="1833"/>
    <lineage>
        <taxon>Bacteria</taxon>
        <taxon>Bacillati</taxon>
        <taxon>Actinomycetota</taxon>
        <taxon>Actinomycetes</taxon>
        <taxon>Mycobacteriales</taxon>
        <taxon>Nocardiaceae</taxon>
        <taxon>Rhodococcus</taxon>
        <taxon>Rhodococcus erythropolis group</taxon>
    </lineage>
</organism>
<reference evidence="1 2" key="1">
    <citation type="journal article" date="2017" name="Poromechanics V (2013)">
        <title>Genomic Characterization of the Arsenic-Tolerant Actinobacterium, &lt;i&gt;Rhodococcus erythropolis&lt;/i&gt; S43.</title>
        <authorList>
            <person name="Retamal-Morales G."/>
            <person name="Mehnert M."/>
            <person name="Schwabe R."/>
            <person name="Tischler D."/>
            <person name="Schloemann M."/>
            <person name="Levican G.J."/>
        </authorList>
    </citation>
    <scope>NUCLEOTIDE SEQUENCE [LARGE SCALE GENOMIC DNA]</scope>
    <source>
        <strain evidence="1 2">S43</strain>
    </source>
</reference>
<dbReference type="EMBL" id="MRBO01000686">
    <property type="protein sequence ID" value="KAB2582458.1"/>
    <property type="molecule type" value="Genomic_DNA"/>
</dbReference>